<organism evidence="2 3">
    <name type="scientific">Anaerosporomusa subterranea</name>
    <dbReference type="NCBI Taxonomy" id="1794912"/>
    <lineage>
        <taxon>Bacteria</taxon>
        <taxon>Bacillati</taxon>
        <taxon>Bacillota</taxon>
        <taxon>Negativicutes</taxon>
        <taxon>Acetonemataceae</taxon>
        <taxon>Anaerosporomusa</taxon>
    </lineage>
</organism>
<sequence length="397" mass="43582">MCLGKMRIRCATLLIACLVSATTSVHAAYDFVKNSEFQQGLTHWTVNEGGKDATLTVENGEVHYQGMLGSVQHGIRQTLEFDASEYTSLILHATVRVDEAKLAGTGLNGLEAPLSVFVLYTDAAGTEHIRSSASSDGRFWRGFYYEDPAPPASGANGYKVKRGLWQDYQLDLMTLEPRPKWIHAIGAESSGWARLSAAIKRLSLIAPEEGREFAVNPALTRMAAGWQSCVDFEPAAYQAELVPLPQGMQIQSALGDKRVGLLQKIEADVSSFQSLLFTAEVKVDKQRLGGTGWNGREAPLAMLVTYTDVNGVKHDRLPLKADDVERRMFWRGLYTLKPQPPASDMNGIALEAGVWSTVSFELMELDPKPRIIHSFGVEGSGRAPRDASVRRVSLKGR</sequence>
<feature type="signal peptide" evidence="1">
    <location>
        <begin position="1"/>
        <end position="27"/>
    </location>
</feature>
<dbReference type="AlphaFoldDB" id="A0A154BLB4"/>
<gene>
    <name evidence="2" type="ORF">AXX12_16135</name>
</gene>
<comment type="caution">
    <text evidence="2">The sequence shown here is derived from an EMBL/GenBank/DDBJ whole genome shotgun (WGS) entry which is preliminary data.</text>
</comment>
<proteinExistence type="predicted"/>
<name>A0A154BLB4_ANASB</name>
<keyword evidence="1" id="KW-0732">Signal</keyword>
<keyword evidence="3" id="KW-1185">Reference proteome</keyword>
<evidence type="ECO:0000313" key="2">
    <source>
        <dbReference type="EMBL" id="KYZ74753.1"/>
    </source>
</evidence>
<evidence type="ECO:0000313" key="3">
    <source>
        <dbReference type="Proteomes" id="UP000076268"/>
    </source>
</evidence>
<dbReference type="EMBL" id="LSGP01000028">
    <property type="protein sequence ID" value="KYZ74753.1"/>
    <property type="molecule type" value="Genomic_DNA"/>
</dbReference>
<protein>
    <submittedName>
        <fullName evidence="2">Uncharacterized protein</fullName>
    </submittedName>
</protein>
<dbReference type="Proteomes" id="UP000076268">
    <property type="component" value="Unassembled WGS sequence"/>
</dbReference>
<evidence type="ECO:0000256" key="1">
    <source>
        <dbReference type="SAM" id="SignalP"/>
    </source>
</evidence>
<accession>A0A154BLB4</accession>
<dbReference type="STRING" id="1794912.AXX12_16135"/>
<reference evidence="2 3" key="1">
    <citation type="submission" date="2016-02" db="EMBL/GenBank/DDBJ databases">
        <title>Anaerosporomusa subterraneum gen. nov., sp. nov., a spore-forming obligate anaerobe isolated from saprolite.</title>
        <authorList>
            <person name="Choi J.K."/>
            <person name="Shah M."/>
            <person name="Yee N."/>
        </authorList>
    </citation>
    <scope>NUCLEOTIDE SEQUENCE [LARGE SCALE GENOMIC DNA]</scope>
    <source>
        <strain evidence="2 3">RU4</strain>
    </source>
</reference>
<feature type="chain" id="PRO_5007594749" evidence="1">
    <location>
        <begin position="28"/>
        <end position="397"/>
    </location>
</feature>